<accession>A0A9P4MJG2</accession>
<feature type="compositionally biased region" description="Low complexity" evidence="1">
    <location>
        <begin position="127"/>
        <end position="142"/>
    </location>
</feature>
<gene>
    <name evidence="2" type="ORF">K461DRAFT_313784</name>
</gene>
<keyword evidence="3" id="KW-1185">Reference proteome</keyword>
<name>A0A9P4MJG2_9PEZI</name>
<reference evidence="2" key="1">
    <citation type="journal article" date="2020" name="Stud. Mycol.">
        <title>101 Dothideomycetes genomes: a test case for predicting lifestyles and emergence of pathogens.</title>
        <authorList>
            <person name="Haridas S."/>
            <person name="Albert R."/>
            <person name="Binder M."/>
            <person name="Bloem J."/>
            <person name="Labutti K."/>
            <person name="Salamov A."/>
            <person name="Andreopoulos B."/>
            <person name="Baker S."/>
            <person name="Barry K."/>
            <person name="Bills G."/>
            <person name="Bluhm B."/>
            <person name="Cannon C."/>
            <person name="Castanera R."/>
            <person name="Culley D."/>
            <person name="Daum C."/>
            <person name="Ezra D."/>
            <person name="Gonzalez J."/>
            <person name="Henrissat B."/>
            <person name="Kuo A."/>
            <person name="Liang C."/>
            <person name="Lipzen A."/>
            <person name="Lutzoni F."/>
            <person name="Magnuson J."/>
            <person name="Mondo S."/>
            <person name="Nolan M."/>
            <person name="Ohm R."/>
            <person name="Pangilinan J."/>
            <person name="Park H.-J."/>
            <person name="Ramirez L."/>
            <person name="Alfaro M."/>
            <person name="Sun H."/>
            <person name="Tritt A."/>
            <person name="Yoshinaga Y."/>
            <person name="Zwiers L.-H."/>
            <person name="Turgeon B."/>
            <person name="Goodwin S."/>
            <person name="Spatafora J."/>
            <person name="Crous P."/>
            <person name="Grigoriev I."/>
        </authorList>
    </citation>
    <scope>NUCLEOTIDE SEQUENCE</scope>
    <source>
        <strain evidence="2">CBS 260.36</strain>
    </source>
</reference>
<dbReference type="AlphaFoldDB" id="A0A9P4MJG2"/>
<dbReference type="Proteomes" id="UP000799439">
    <property type="component" value="Unassembled WGS sequence"/>
</dbReference>
<feature type="compositionally biased region" description="Low complexity" evidence="1">
    <location>
        <begin position="150"/>
        <end position="174"/>
    </location>
</feature>
<evidence type="ECO:0000313" key="3">
    <source>
        <dbReference type="Proteomes" id="UP000799439"/>
    </source>
</evidence>
<dbReference type="EMBL" id="ML996087">
    <property type="protein sequence ID" value="KAF2152024.1"/>
    <property type="molecule type" value="Genomic_DNA"/>
</dbReference>
<comment type="caution">
    <text evidence="2">The sequence shown here is derived from an EMBL/GenBank/DDBJ whole genome shotgun (WGS) entry which is preliminary data.</text>
</comment>
<evidence type="ECO:0000313" key="2">
    <source>
        <dbReference type="EMBL" id="KAF2152024.1"/>
    </source>
</evidence>
<organism evidence="2 3">
    <name type="scientific">Myriangium duriaei CBS 260.36</name>
    <dbReference type="NCBI Taxonomy" id="1168546"/>
    <lineage>
        <taxon>Eukaryota</taxon>
        <taxon>Fungi</taxon>
        <taxon>Dikarya</taxon>
        <taxon>Ascomycota</taxon>
        <taxon>Pezizomycotina</taxon>
        <taxon>Dothideomycetes</taxon>
        <taxon>Dothideomycetidae</taxon>
        <taxon>Myriangiales</taxon>
        <taxon>Myriangiaceae</taxon>
        <taxon>Myriangium</taxon>
    </lineage>
</organism>
<protein>
    <submittedName>
        <fullName evidence="2">Uncharacterized protein</fullName>
    </submittedName>
</protein>
<proteinExistence type="predicted"/>
<feature type="region of interest" description="Disordered" evidence="1">
    <location>
        <begin position="126"/>
        <end position="174"/>
    </location>
</feature>
<evidence type="ECO:0000256" key="1">
    <source>
        <dbReference type="SAM" id="MobiDB-lite"/>
    </source>
</evidence>
<sequence length="174" mass="19513">MSCLNKVSGQVATVSQSEVVTLPSPDPTPTVTFFNDKDHATRVTYINTAKSQTATYDRLQQFIGQWLEQQNLHADHLRRHQPVLPLTRLQHRMRRVQHHQRLPNAWHRLQLQLHPKQKPANFRKAYATSAPTSPSDTATNAPPATPRPPSSLSTTPSPSTPAATRSTSSRTSIW</sequence>